<keyword evidence="2" id="KW-1185">Reference proteome</keyword>
<evidence type="ECO:0000313" key="1">
    <source>
        <dbReference type="EMBL" id="SFF40239.1"/>
    </source>
</evidence>
<sequence length="223" mass="24633">MASADTDSPPVFGDHEEHPLVVQFAAWMTGSQEAGAAARRAAGPVVTDLTMRLAALVRFFMKHRGRHSDIDEALGRYDPTAVLDLDHPLLRGDVRRLYVLQRELQRTCLTSTLLNVPAGPRAAFVLTEILGLPFEQAAQTFTSVEAARTNYQRSLRELEAYLAPMCEHINPRNGCHCSRRLAGALERGFVGWTERSDLTDDSPLESQGHRNVCDLFASLPAPP</sequence>
<name>A0A1I2ID14_9BACT</name>
<dbReference type="EMBL" id="FOMX01000063">
    <property type="protein sequence ID" value="SFF40239.1"/>
    <property type="molecule type" value="Genomic_DNA"/>
</dbReference>
<evidence type="ECO:0008006" key="3">
    <source>
        <dbReference type="Google" id="ProtNLM"/>
    </source>
</evidence>
<dbReference type="AlphaFoldDB" id="A0A1I2ID14"/>
<gene>
    <name evidence="1" type="ORF">SAMN02745121_08623</name>
</gene>
<reference evidence="2" key="1">
    <citation type="submission" date="2016-10" db="EMBL/GenBank/DDBJ databases">
        <authorList>
            <person name="Varghese N."/>
            <person name="Submissions S."/>
        </authorList>
    </citation>
    <scope>NUCLEOTIDE SEQUENCE [LARGE SCALE GENOMIC DNA]</scope>
    <source>
        <strain evidence="2">ATCC 25963</strain>
    </source>
</reference>
<dbReference type="Proteomes" id="UP000199400">
    <property type="component" value="Unassembled WGS sequence"/>
</dbReference>
<proteinExistence type="predicted"/>
<dbReference type="STRING" id="54.SAMN02745121_08623"/>
<organism evidence="1 2">
    <name type="scientific">Nannocystis exedens</name>
    <dbReference type="NCBI Taxonomy" id="54"/>
    <lineage>
        <taxon>Bacteria</taxon>
        <taxon>Pseudomonadati</taxon>
        <taxon>Myxococcota</taxon>
        <taxon>Polyangia</taxon>
        <taxon>Nannocystales</taxon>
        <taxon>Nannocystaceae</taxon>
        <taxon>Nannocystis</taxon>
    </lineage>
</organism>
<evidence type="ECO:0000313" key="2">
    <source>
        <dbReference type="Proteomes" id="UP000199400"/>
    </source>
</evidence>
<protein>
    <recommendedName>
        <fullName evidence="3">DNA-directed RNA polymerase specialized sigma subunit, sigma24 family</fullName>
    </recommendedName>
</protein>
<accession>A0A1I2ID14</accession>